<dbReference type="Proteomes" id="UP001153334">
    <property type="component" value="Unassembled WGS sequence"/>
</dbReference>
<evidence type="ECO:0000313" key="1">
    <source>
        <dbReference type="EMBL" id="KAJ8104895.1"/>
    </source>
</evidence>
<protein>
    <submittedName>
        <fullName evidence="1">Uncharacterized protein</fullName>
    </submittedName>
</protein>
<organism evidence="1 2">
    <name type="scientific">Nemania bipapillata</name>
    <dbReference type="NCBI Taxonomy" id="110536"/>
    <lineage>
        <taxon>Eukaryota</taxon>
        <taxon>Fungi</taxon>
        <taxon>Dikarya</taxon>
        <taxon>Ascomycota</taxon>
        <taxon>Pezizomycotina</taxon>
        <taxon>Sordariomycetes</taxon>
        <taxon>Xylariomycetidae</taxon>
        <taxon>Xylariales</taxon>
        <taxon>Xylariaceae</taxon>
        <taxon>Nemania</taxon>
    </lineage>
</organism>
<accession>A0ACC2HPR3</accession>
<comment type="caution">
    <text evidence="1">The sequence shown here is derived from an EMBL/GenBank/DDBJ whole genome shotgun (WGS) entry which is preliminary data.</text>
</comment>
<dbReference type="EMBL" id="JAPESX010003467">
    <property type="protein sequence ID" value="KAJ8104895.1"/>
    <property type="molecule type" value="Genomic_DNA"/>
</dbReference>
<name>A0ACC2HPR3_9PEZI</name>
<proteinExistence type="predicted"/>
<sequence length="646" mass="70351">MMHIVGQGMPRALRGEVDMLEELRTSGLFDEYYARGYGLGECTQWVGRIMSQIADRYPHMKIIEIGAGTGAATKSILAEVGSNFLSYTSTDLSIGFAEAQDAIFSKHRREHPHRRAMTFSVLDVEKDPIEQGYEEGGYDLLVAFGIIHATVNLKTTLRNIRKILRPGGFLVVVEPNEETQPGGIPGFIFGSLPGWWLGVDEGRVISPLVSAARWDELLRATGFSGIDESAPKDFETTLGFSNFVSQAIDDRVQHLRTPLATLPLKAPISDLFIIGGASDYTNSLVKELRQISESFAAKTNMYKTLGEVDHSLVHPGSVVVSLTDLDKPVFQDITEDEFQNLKPMFTTPKTMLWLTTGRRGKEPYSNMTVGFGRSAINEIAGLCLQFLDVDTPASLSARQVSEFVLRLLMTSSPEGRIEPVSQTKYIVLVPSPASVLRVPSSSAVLCPATQLSDGALLALVAAQLVASVILDSLWEGSQGEIVVHNAPAAIAEAIAIKASSKNIKAVFMTDSHDEERQDAPHSSRITIRPYISRSALKKILLSTVSCFVGLTQRATAEAGHCWENHLAALSCLPPHCRRETLNTLFSLHGSESIARNSASLVDLLQHALDDSIRLGERERVAATGVISVADLTSQENVISNPLTVVD</sequence>
<evidence type="ECO:0000313" key="2">
    <source>
        <dbReference type="Proteomes" id="UP001153334"/>
    </source>
</evidence>
<gene>
    <name evidence="1" type="ORF">ONZ43_g7641</name>
</gene>
<keyword evidence="2" id="KW-1185">Reference proteome</keyword>
<reference evidence="1" key="1">
    <citation type="submission" date="2022-11" db="EMBL/GenBank/DDBJ databases">
        <title>Genome Sequence of Nemania bipapillata.</title>
        <authorList>
            <person name="Buettner E."/>
        </authorList>
    </citation>
    <scope>NUCLEOTIDE SEQUENCE</scope>
    <source>
        <strain evidence="1">CP14</strain>
    </source>
</reference>